<feature type="compositionally biased region" description="Polar residues" evidence="19">
    <location>
        <begin position="811"/>
        <end position="820"/>
    </location>
</feature>
<protein>
    <recommendedName>
        <fullName evidence="17">peptidoglycan glycosyltransferase</fullName>
        <ecNumber evidence="17">2.4.99.28</ecNumber>
    </recommendedName>
</protein>
<evidence type="ECO:0000256" key="18">
    <source>
        <dbReference type="ARBA" id="ARBA00049902"/>
    </source>
</evidence>
<keyword evidence="8" id="KW-0808">Transferase</keyword>
<keyword evidence="6" id="KW-0645">Protease</keyword>
<dbReference type="InterPro" id="IPR012338">
    <property type="entry name" value="Beta-lactam/transpept-like"/>
</dbReference>
<evidence type="ECO:0000256" key="20">
    <source>
        <dbReference type="SAM" id="Phobius"/>
    </source>
</evidence>
<evidence type="ECO:0000256" key="3">
    <source>
        <dbReference type="ARBA" id="ARBA00007090"/>
    </source>
</evidence>
<dbReference type="InterPro" id="IPR023346">
    <property type="entry name" value="Lysozyme-like_dom_sf"/>
</dbReference>
<dbReference type="EMBL" id="JBHSDH010000013">
    <property type="protein sequence ID" value="MFC4291617.1"/>
    <property type="molecule type" value="Genomic_DNA"/>
</dbReference>
<evidence type="ECO:0000313" key="24">
    <source>
        <dbReference type="Proteomes" id="UP001595887"/>
    </source>
</evidence>
<comment type="pathway">
    <text evidence="2">Cell wall biogenesis; peptidoglycan biosynthesis.</text>
</comment>
<dbReference type="PANTHER" id="PTHR32282:SF27">
    <property type="entry name" value="PENICILLIN-BINDING PROTEIN 1A"/>
    <property type="match status" value="1"/>
</dbReference>
<keyword evidence="13 20" id="KW-1133">Transmembrane helix</keyword>
<dbReference type="Proteomes" id="UP001595887">
    <property type="component" value="Unassembled WGS sequence"/>
</dbReference>
<gene>
    <name evidence="23" type="ORF">ACFOWX_04225</name>
</gene>
<evidence type="ECO:0000256" key="1">
    <source>
        <dbReference type="ARBA" id="ARBA00004370"/>
    </source>
</evidence>
<dbReference type="InterPro" id="IPR050396">
    <property type="entry name" value="Glycosyltr_51/Transpeptidase"/>
</dbReference>
<feature type="region of interest" description="Disordered" evidence="19">
    <location>
        <begin position="787"/>
        <end position="847"/>
    </location>
</feature>
<dbReference type="RefSeq" id="WP_381421642.1">
    <property type="nucleotide sequence ID" value="NZ_JBHSDH010000013.1"/>
</dbReference>
<comment type="catalytic activity">
    <reaction evidence="18">
        <text>[GlcNAc-(1-&gt;4)-Mur2Ac(oyl-L-Ala-gamma-D-Glu-L-Lys-D-Ala-D-Ala)](n)-di-trans,octa-cis-undecaprenyl diphosphate + beta-D-GlcNAc-(1-&gt;4)-Mur2Ac(oyl-L-Ala-gamma-D-Glu-L-Lys-D-Ala-D-Ala)-di-trans,octa-cis-undecaprenyl diphosphate = [GlcNAc-(1-&gt;4)-Mur2Ac(oyl-L-Ala-gamma-D-Glu-L-Lys-D-Ala-D-Ala)](n+1)-di-trans,octa-cis-undecaprenyl diphosphate + di-trans,octa-cis-undecaprenyl diphosphate + H(+)</text>
        <dbReference type="Rhea" id="RHEA:23708"/>
        <dbReference type="Rhea" id="RHEA-COMP:9602"/>
        <dbReference type="Rhea" id="RHEA-COMP:9603"/>
        <dbReference type="ChEBI" id="CHEBI:15378"/>
        <dbReference type="ChEBI" id="CHEBI:58405"/>
        <dbReference type="ChEBI" id="CHEBI:60033"/>
        <dbReference type="ChEBI" id="CHEBI:78435"/>
        <dbReference type="EC" id="2.4.99.28"/>
    </reaction>
</comment>
<evidence type="ECO:0000256" key="17">
    <source>
        <dbReference type="ARBA" id="ARBA00044770"/>
    </source>
</evidence>
<feature type="transmembrane region" description="Helical" evidence="20">
    <location>
        <begin position="35"/>
        <end position="54"/>
    </location>
</feature>
<keyword evidence="10" id="KW-0378">Hydrolase</keyword>
<dbReference type="SUPFAM" id="SSF53955">
    <property type="entry name" value="Lysozyme-like"/>
    <property type="match status" value="1"/>
</dbReference>
<dbReference type="Pfam" id="PF00912">
    <property type="entry name" value="Transgly"/>
    <property type="match status" value="1"/>
</dbReference>
<reference evidence="24" key="1">
    <citation type="journal article" date="2019" name="Int. J. Syst. Evol. Microbiol.">
        <title>The Global Catalogue of Microorganisms (GCM) 10K type strain sequencing project: providing services to taxonomists for standard genome sequencing and annotation.</title>
        <authorList>
            <consortium name="The Broad Institute Genomics Platform"/>
            <consortium name="The Broad Institute Genome Sequencing Center for Infectious Disease"/>
            <person name="Wu L."/>
            <person name="Ma J."/>
        </authorList>
    </citation>
    <scope>NUCLEOTIDE SEQUENCE [LARGE SCALE GENOMIC DNA]</scope>
    <source>
        <strain evidence="24">CECT 8531</strain>
    </source>
</reference>
<accession>A0ABV8RDX9</accession>
<sequence length="847" mass="93438">MDETESNNISYKLTREVGGLWEKLQKMWQHPWFRWLSYISAAGLFFLLLLWIFIIRNLPDTDQLLEYQSPLPTVVRDINGMPYHSYARENRVQLDYADFPPLLVRAYLAAEDKTFFQHGGIDYPGIVSAALGNLTRDGRPVGASTITQQVAKNLLLTNELSYTRKLKEVFLARRIESTLNKQQILSLYLNEIALGRRSFGVEAAAQAYFNKSVDQLQLHEMAFLAILPKAPETYGRLKNAESALKRRNWVLGEMYNNDWITEAQLAKAKAMPLGLVNSRSKEYGRIGGYFVEEVRRQLIERFGETADEGRNPYSVYAGGLWVRTSMNPFYQELTTKALRDGMLRYHGGQGWKGPIATIPMDDGKWQSRLAGSNIGIDYSNWRAAVAIGMKGSNADIGFADGSTGLLVGRPAALKLGDIIAVAPSGGKNFALRIIPEVGGGMVVQNPLNGRVLAVQGGFDSRISSFNRATQAQRQPGSTIKPFVYATALDNGMTPATIIVDGPYCVWQSASLGRKCFRNFGGSRGAGPKTMRWGLEQSRNLMTIRAASDSGMANVSETFKTMGIGEYPPYLSFALGAGDTTVLKMTNAYSMLVNHGRELKPTFIDYAQDRRGKVIWPSKWKPCQGCNAKDWDGRAMPRFTAAGKQLMDPVTAYQVVHMLEGVIQRGTATILRDLDRPLFGKTGTTSGPTNVWFVGGSPNLVSGVYLGFDQPRNMGGYAQGGALAAPIFKQFAREAMADMPKTPFIAPAGARLVRIDRTTGKRVFGAWPGNDPKSGVIWEAFKAETEPKRSIRKEEIAARTDRKRPKSDTRKASGNQDNGTSAAAPAPVQGASGTKRDQDFIQEQGGIY</sequence>
<evidence type="ECO:0000256" key="2">
    <source>
        <dbReference type="ARBA" id="ARBA00004752"/>
    </source>
</evidence>
<evidence type="ECO:0000256" key="6">
    <source>
        <dbReference type="ARBA" id="ARBA00022670"/>
    </source>
</evidence>
<keyword evidence="7" id="KW-0328">Glycosyltransferase</keyword>
<evidence type="ECO:0000256" key="14">
    <source>
        <dbReference type="ARBA" id="ARBA00023136"/>
    </source>
</evidence>
<evidence type="ECO:0000256" key="8">
    <source>
        <dbReference type="ARBA" id="ARBA00022679"/>
    </source>
</evidence>
<feature type="compositionally biased region" description="Basic and acidic residues" evidence="19">
    <location>
        <begin position="787"/>
        <end position="810"/>
    </location>
</feature>
<evidence type="ECO:0000256" key="13">
    <source>
        <dbReference type="ARBA" id="ARBA00022989"/>
    </source>
</evidence>
<evidence type="ECO:0000256" key="7">
    <source>
        <dbReference type="ARBA" id="ARBA00022676"/>
    </source>
</evidence>
<keyword evidence="12" id="KW-0573">Peptidoglycan synthesis</keyword>
<comment type="similarity">
    <text evidence="3">In the C-terminal section; belongs to the transpeptidase family.</text>
</comment>
<keyword evidence="24" id="KW-1185">Reference proteome</keyword>
<comment type="similarity">
    <text evidence="4">In the N-terminal section; belongs to the glycosyltransferase 51 family.</text>
</comment>
<evidence type="ECO:0000256" key="16">
    <source>
        <dbReference type="ARBA" id="ARBA00023316"/>
    </source>
</evidence>
<evidence type="ECO:0000256" key="19">
    <source>
        <dbReference type="SAM" id="MobiDB-lite"/>
    </source>
</evidence>
<evidence type="ECO:0000259" key="22">
    <source>
        <dbReference type="Pfam" id="PF00912"/>
    </source>
</evidence>
<proteinExistence type="inferred from homology"/>
<evidence type="ECO:0000313" key="23">
    <source>
        <dbReference type="EMBL" id="MFC4291617.1"/>
    </source>
</evidence>
<comment type="subcellular location">
    <subcellularLocation>
        <location evidence="1">Membrane</location>
    </subcellularLocation>
</comment>
<dbReference type="EC" id="2.4.99.28" evidence="17"/>
<evidence type="ECO:0000256" key="9">
    <source>
        <dbReference type="ARBA" id="ARBA00022692"/>
    </source>
</evidence>
<organism evidence="23 24">
    <name type="scientific">Sphingorhabdus arenilitoris</name>
    <dbReference type="NCBI Taxonomy" id="1490041"/>
    <lineage>
        <taxon>Bacteria</taxon>
        <taxon>Pseudomonadati</taxon>
        <taxon>Pseudomonadota</taxon>
        <taxon>Alphaproteobacteria</taxon>
        <taxon>Sphingomonadales</taxon>
        <taxon>Sphingomonadaceae</taxon>
        <taxon>Sphingorhabdus</taxon>
    </lineage>
</organism>
<dbReference type="Pfam" id="PF00905">
    <property type="entry name" value="Transpeptidase"/>
    <property type="match status" value="1"/>
</dbReference>
<keyword evidence="15" id="KW-0511">Multifunctional enzyme</keyword>
<keyword evidence="16" id="KW-0961">Cell wall biogenesis/degradation</keyword>
<evidence type="ECO:0000256" key="11">
    <source>
        <dbReference type="ARBA" id="ARBA00022960"/>
    </source>
</evidence>
<dbReference type="InterPro" id="IPR036950">
    <property type="entry name" value="PBP_transglycosylase"/>
</dbReference>
<dbReference type="InterPro" id="IPR001264">
    <property type="entry name" value="Glyco_trans_51"/>
</dbReference>
<evidence type="ECO:0000256" key="4">
    <source>
        <dbReference type="ARBA" id="ARBA00007739"/>
    </source>
</evidence>
<dbReference type="Gene3D" id="3.40.710.10">
    <property type="entry name" value="DD-peptidase/beta-lactamase superfamily"/>
    <property type="match status" value="1"/>
</dbReference>
<keyword evidence="9 20" id="KW-0812">Transmembrane</keyword>
<keyword evidence="11" id="KW-0133">Cell shape</keyword>
<dbReference type="PANTHER" id="PTHR32282">
    <property type="entry name" value="BINDING PROTEIN TRANSPEPTIDASE, PUTATIVE-RELATED"/>
    <property type="match status" value="1"/>
</dbReference>
<evidence type="ECO:0000256" key="5">
    <source>
        <dbReference type="ARBA" id="ARBA00022645"/>
    </source>
</evidence>
<feature type="domain" description="Glycosyl transferase family 51" evidence="22">
    <location>
        <begin position="84"/>
        <end position="254"/>
    </location>
</feature>
<evidence type="ECO:0000259" key="21">
    <source>
        <dbReference type="Pfam" id="PF00905"/>
    </source>
</evidence>
<comment type="caution">
    <text evidence="23">The sequence shown here is derived from an EMBL/GenBank/DDBJ whole genome shotgun (WGS) entry which is preliminary data.</text>
</comment>
<keyword evidence="14 20" id="KW-0472">Membrane</keyword>
<dbReference type="SUPFAM" id="SSF56601">
    <property type="entry name" value="beta-lactamase/transpeptidase-like"/>
    <property type="match status" value="1"/>
</dbReference>
<dbReference type="InterPro" id="IPR001460">
    <property type="entry name" value="PCN-bd_Tpept"/>
</dbReference>
<feature type="domain" description="Penicillin-binding protein transpeptidase" evidence="21">
    <location>
        <begin position="439"/>
        <end position="730"/>
    </location>
</feature>
<evidence type="ECO:0000256" key="10">
    <source>
        <dbReference type="ARBA" id="ARBA00022801"/>
    </source>
</evidence>
<evidence type="ECO:0000256" key="12">
    <source>
        <dbReference type="ARBA" id="ARBA00022984"/>
    </source>
</evidence>
<evidence type="ECO:0000256" key="15">
    <source>
        <dbReference type="ARBA" id="ARBA00023268"/>
    </source>
</evidence>
<name>A0ABV8RDX9_9SPHN</name>
<keyword evidence="5" id="KW-0121">Carboxypeptidase</keyword>
<dbReference type="Gene3D" id="1.10.3810.10">
    <property type="entry name" value="Biosynthetic peptidoglycan transglycosylase-like"/>
    <property type="match status" value="1"/>
</dbReference>